<keyword evidence="3" id="KW-1185">Reference proteome</keyword>
<gene>
    <name evidence="2" type="ORF">GCM10009092_38040</name>
</gene>
<dbReference type="Proteomes" id="UP001501757">
    <property type="component" value="Unassembled WGS sequence"/>
</dbReference>
<dbReference type="PANTHER" id="PTHR38743">
    <property type="entry name" value="SIMILAR TO GLYOXYLASE I FAMILY PROTEIN"/>
    <property type="match status" value="1"/>
</dbReference>
<evidence type="ECO:0000259" key="1">
    <source>
        <dbReference type="Pfam" id="PF10077"/>
    </source>
</evidence>
<dbReference type="PANTHER" id="PTHR38743:SF2">
    <property type="entry name" value="DUF2185 DOMAIN-CONTAINING PROTEIN"/>
    <property type="match status" value="1"/>
</dbReference>
<name>A0ABN0XQA8_9ALTE</name>
<protein>
    <recommendedName>
        <fullName evidence="1">DUF2314 domain-containing protein</fullName>
    </recommendedName>
</protein>
<sequence length="111" mass="12815">MMRRPTYGEDHYVLHDAEELHHLYPDTFSIPDKHRRESLEIGALVKLIFSMQVTAGSEETSVERMWVEVTSIEKGHFVGRLDNQPYGSNCVVCDQVVYFQACHVIDIYLGE</sequence>
<evidence type="ECO:0000313" key="3">
    <source>
        <dbReference type="Proteomes" id="UP001501757"/>
    </source>
</evidence>
<dbReference type="Pfam" id="PF10077">
    <property type="entry name" value="DUF2314"/>
    <property type="match status" value="1"/>
</dbReference>
<comment type="caution">
    <text evidence="2">The sequence shown here is derived from an EMBL/GenBank/DDBJ whole genome shotgun (WGS) entry which is preliminary data.</text>
</comment>
<evidence type="ECO:0000313" key="2">
    <source>
        <dbReference type="EMBL" id="GAA0370134.1"/>
    </source>
</evidence>
<reference evidence="2 3" key="1">
    <citation type="journal article" date="2019" name="Int. J. Syst. Evol. Microbiol.">
        <title>The Global Catalogue of Microorganisms (GCM) 10K type strain sequencing project: providing services to taxonomists for standard genome sequencing and annotation.</title>
        <authorList>
            <consortium name="The Broad Institute Genomics Platform"/>
            <consortium name="The Broad Institute Genome Sequencing Center for Infectious Disease"/>
            <person name="Wu L."/>
            <person name="Ma J."/>
        </authorList>
    </citation>
    <scope>NUCLEOTIDE SEQUENCE [LARGE SCALE GENOMIC DNA]</scope>
    <source>
        <strain evidence="2 3">JCM 13378</strain>
    </source>
</reference>
<dbReference type="RefSeq" id="WP_343847073.1">
    <property type="nucleotide sequence ID" value="NZ_BAAAEI010000023.1"/>
</dbReference>
<accession>A0ABN0XQA8</accession>
<feature type="domain" description="DUF2314" evidence="1">
    <location>
        <begin position="42"/>
        <end position="106"/>
    </location>
</feature>
<dbReference type="EMBL" id="BAAAEI010000023">
    <property type="protein sequence ID" value="GAA0370134.1"/>
    <property type="molecule type" value="Genomic_DNA"/>
</dbReference>
<proteinExistence type="predicted"/>
<organism evidence="2 3">
    <name type="scientific">Bowmanella denitrificans</name>
    <dbReference type="NCBI Taxonomy" id="366582"/>
    <lineage>
        <taxon>Bacteria</taxon>
        <taxon>Pseudomonadati</taxon>
        <taxon>Pseudomonadota</taxon>
        <taxon>Gammaproteobacteria</taxon>
        <taxon>Alteromonadales</taxon>
        <taxon>Alteromonadaceae</taxon>
        <taxon>Bowmanella</taxon>
    </lineage>
</organism>
<dbReference type="InterPro" id="IPR018756">
    <property type="entry name" value="DUF2314"/>
</dbReference>